<dbReference type="Proteomes" id="UP000612899">
    <property type="component" value="Unassembled WGS sequence"/>
</dbReference>
<gene>
    <name evidence="3" type="ORF">Rhe02_51610</name>
</gene>
<keyword evidence="2" id="KW-0812">Transmembrane</keyword>
<evidence type="ECO:0000256" key="2">
    <source>
        <dbReference type="SAM" id="Phobius"/>
    </source>
</evidence>
<accession>A0A8J3QAD7</accession>
<reference evidence="3" key="1">
    <citation type="submission" date="2021-01" db="EMBL/GenBank/DDBJ databases">
        <title>Whole genome shotgun sequence of Rhizocola hellebori NBRC 109834.</title>
        <authorList>
            <person name="Komaki H."/>
            <person name="Tamura T."/>
        </authorList>
    </citation>
    <scope>NUCLEOTIDE SEQUENCE</scope>
    <source>
        <strain evidence="3">NBRC 109834</strain>
    </source>
</reference>
<keyword evidence="2" id="KW-1133">Transmembrane helix</keyword>
<evidence type="ECO:0008006" key="5">
    <source>
        <dbReference type="Google" id="ProtNLM"/>
    </source>
</evidence>
<feature type="region of interest" description="Disordered" evidence="1">
    <location>
        <begin position="57"/>
        <end position="93"/>
    </location>
</feature>
<dbReference type="GO" id="GO:0030247">
    <property type="term" value="F:polysaccharide binding"/>
    <property type="evidence" value="ECO:0007669"/>
    <property type="project" value="InterPro"/>
</dbReference>
<keyword evidence="2" id="KW-0472">Membrane</keyword>
<dbReference type="Gene3D" id="2.60.40.290">
    <property type="match status" value="1"/>
</dbReference>
<feature type="transmembrane region" description="Helical" evidence="2">
    <location>
        <begin position="16"/>
        <end position="37"/>
    </location>
</feature>
<dbReference type="GO" id="GO:0004553">
    <property type="term" value="F:hydrolase activity, hydrolyzing O-glycosyl compounds"/>
    <property type="evidence" value="ECO:0007669"/>
    <property type="project" value="InterPro"/>
</dbReference>
<evidence type="ECO:0000256" key="1">
    <source>
        <dbReference type="SAM" id="MobiDB-lite"/>
    </source>
</evidence>
<proteinExistence type="predicted"/>
<name>A0A8J3QAD7_9ACTN</name>
<feature type="compositionally biased region" description="Low complexity" evidence="1">
    <location>
        <begin position="58"/>
        <end position="93"/>
    </location>
</feature>
<protein>
    <recommendedName>
        <fullName evidence="5">CBM2 domain-containing protein</fullName>
    </recommendedName>
</protein>
<comment type="caution">
    <text evidence="3">The sequence shown here is derived from an EMBL/GenBank/DDBJ whole genome shotgun (WGS) entry which is preliminary data.</text>
</comment>
<dbReference type="InterPro" id="IPR012291">
    <property type="entry name" value="CBM2_carb-bd_dom_sf"/>
</dbReference>
<evidence type="ECO:0000313" key="3">
    <source>
        <dbReference type="EMBL" id="GIH07094.1"/>
    </source>
</evidence>
<dbReference type="RefSeq" id="WP_203910898.1">
    <property type="nucleotide sequence ID" value="NZ_BONY01000033.1"/>
</dbReference>
<dbReference type="AlphaFoldDB" id="A0A8J3QAD7"/>
<organism evidence="3 4">
    <name type="scientific">Rhizocola hellebori</name>
    <dbReference type="NCBI Taxonomy" id="1392758"/>
    <lineage>
        <taxon>Bacteria</taxon>
        <taxon>Bacillati</taxon>
        <taxon>Actinomycetota</taxon>
        <taxon>Actinomycetes</taxon>
        <taxon>Micromonosporales</taxon>
        <taxon>Micromonosporaceae</taxon>
        <taxon>Rhizocola</taxon>
    </lineage>
</organism>
<sequence>MRWPRLNLPTDRRVRLISVIGSAVLVVLIATTAAVLLNSGPAASPQDFTYDDRLGLQTAAQSGPPGSSPGTQPRPTTSPTTPAASPLAGAGPSAPAGGTLASYKTIALLGLGGFDTEVTVTNPGEANWQLVLTMPADRVVENRSTDQVKMTQNGTTVTLTPVRVADKTVVFTVRFPALLALGKSVTACTIDGRACSAS</sequence>
<evidence type="ECO:0000313" key="4">
    <source>
        <dbReference type="Proteomes" id="UP000612899"/>
    </source>
</evidence>
<dbReference type="EMBL" id="BONY01000033">
    <property type="protein sequence ID" value="GIH07094.1"/>
    <property type="molecule type" value="Genomic_DNA"/>
</dbReference>
<keyword evidence="4" id="KW-1185">Reference proteome</keyword>